<dbReference type="PANTHER" id="PTHR11929">
    <property type="entry name" value="ALPHA- 1,3 -FUCOSYLTRANSFERASE"/>
    <property type="match status" value="1"/>
</dbReference>
<dbReference type="Proteomes" id="UP000676336">
    <property type="component" value="Unassembled WGS sequence"/>
</dbReference>
<dbReference type="SUPFAM" id="SSF53756">
    <property type="entry name" value="UDP-Glycosyltransferase/glycogen phosphorylase"/>
    <property type="match status" value="1"/>
</dbReference>
<feature type="domain" description="Fucosyltransferase N-terminal" evidence="13">
    <location>
        <begin position="57"/>
        <end position="175"/>
    </location>
</feature>
<dbReference type="Proteomes" id="UP000681967">
    <property type="component" value="Unassembled WGS sequence"/>
</dbReference>
<dbReference type="EMBL" id="CAJNRE010005486">
    <property type="protein sequence ID" value="CAF2045461.1"/>
    <property type="molecule type" value="Genomic_DNA"/>
</dbReference>
<name>A0A814R1P9_9BILA</name>
<evidence type="ECO:0000313" key="16">
    <source>
        <dbReference type="EMBL" id="CAF2045461.1"/>
    </source>
</evidence>
<dbReference type="AlphaFoldDB" id="A0A814R1P9"/>
<dbReference type="EC" id="2.4.1.-" evidence="11"/>
<dbReference type="InterPro" id="IPR038577">
    <property type="entry name" value="GT10-like_C_sf"/>
</dbReference>
<evidence type="ECO:0000256" key="3">
    <source>
        <dbReference type="ARBA" id="ARBA00022676"/>
    </source>
</evidence>
<evidence type="ECO:0000256" key="7">
    <source>
        <dbReference type="ARBA" id="ARBA00022989"/>
    </source>
</evidence>
<evidence type="ECO:0000256" key="4">
    <source>
        <dbReference type="ARBA" id="ARBA00022679"/>
    </source>
</evidence>
<keyword evidence="8 11" id="KW-0472">Membrane</keyword>
<evidence type="ECO:0000313" key="18">
    <source>
        <dbReference type="EMBL" id="CAF3963619.1"/>
    </source>
</evidence>
<keyword evidence="4 11" id="KW-0808">Transferase</keyword>
<dbReference type="UniPathway" id="UPA00378"/>
<feature type="transmembrane region" description="Helical" evidence="11">
    <location>
        <begin position="18"/>
        <end position="39"/>
    </location>
</feature>
<keyword evidence="6" id="KW-0735">Signal-anchor</keyword>
<keyword evidence="5 11" id="KW-0812">Transmembrane</keyword>
<dbReference type="Proteomes" id="UP000663824">
    <property type="component" value="Unassembled WGS sequence"/>
</dbReference>
<dbReference type="EMBL" id="CAJNOV010003083">
    <property type="protein sequence ID" value="CAF1128024.1"/>
    <property type="molecule type" value="Genomic_DNA"/>
</dbReference>
<dbReference type="Pfam" id="PF17039">
    <property type="entry name" value="Glyco_tran_10_N"/>
    <property type="match status" value="1"/>
</dbReference>
<dbReference type="EMBL" id="CAJNOW010016772">
    <property type="protein sequence ID" value="CAF1652238.1"/>
    <property type="molecule type" value="Genomic_DNA"/>
</dbReference>
<feature type="domain" description="Fucosyltransferase C-terminal" evidence="12">
    <location>
        <begin position="213"/>
        <end position="394"/>
    </location>
</feature>
<accession>A0A814R1P9</accession>
<dbReference type="GO" id="GO:0046920">
    <property type="term" value="F:alpha-(1-&gt;3)-fucosyltransferase activity"/>
    <property type="evidence" value="ECO:0007669"/>
    <property type="project" value="TreeGrafter"/>
</dbReference>
<evidence type="ECO:0000256" key="5">
    <source>
        <dbReference type="ARBA" id="ARBA00022692"/>
    </source>
</evidence>
<evidence type="ECO:0000259" key="12">
    <source>
        <dbReference type="Pfam" id="PF00852"/>
    </source>
</evidence>
<comment type="similarity">
    <text evidence="2 11">Belongs to the glycosyltransferase 10 family.</text>
</comment>
<dbReference type="Proteomes" id="UP000681720">
    <property type="component" value="Unassembled WGS sequence"/>
</dbReference>
<evidence type="ECO:0000256" key="9">
    <source>
        <dbReference type="ARBA" id="ARBA00023180"/>
    </source>
</evidence>
<dbReference type="GO" id="GO:0032580">
    <property type="term" value="C:Golgi cisterna membrane"/>
    <property type="evidence" value="ECO:0007669"/>
    <property type="project" value="UniProtKB-SubCell"/>
</dbReference>
<comment type="subcellular location">
    <subcellularLocation>
        <location evidence="10">Endomembrane system</location>
        <topology evidence="10">Single-pass type II membrane protein</topology>
    </subcellularLocation>
    <subcellularLocation>
        <location evidence="11">Golgi apparatus</location>
        <location evidence="11">Golgi stack membrane</location>
        <topology evidence="11">Single-pass type II membrane protein</topology>
    </subcellularLocation>
</comment>
<gene>
    <name evidence="19" type="ORF">BYL167_LOCUS13137</name>
    <name evidence="14" type="ORF">CJN711_LOCUS8415</name>
    <name evidence="18" type="ORF">GIL414_LOCUS9767</name>
    <name evidence="15" type="ORF">KQP761_LOCUS30210</name>
    <name evidence="16" type="ORF">MBJ925_LOCUS12029</name>
    <name evidence="17" type="ORF">SMN809_LOCUS4096</name>
</gene>
<proteinExistence type="inferred from homology"/>
<evidence type="ECO:0000256" key="10">
    <source>
        <dbReference type="ARBA" id="ARBA00060399"/>
    </source>
</evidence>
<dbReference type="Pfam" id="PF00852">
    <property type="entry name" value="Glyco_transf_10"/>
    <property type="match status" value="1"/>
</dbReference>
<dbReference type="Proteomes" id="UP000663855">
    <property type="component" value="Unassembled WGS sequence"/>
</dbReference>
<sequence length="399" mass="48293">MIFLTSFLSWFYSWKNKILIVIIIVILYFCFYPSLLFYYHSLGPSLIFYYKHFNQSLPLILLYTHNRSHKTRNNICRGTRNGGHVVNFERCPKKCQFSCQLQDFKQRSPLAVLFFGEDFYWPFQLTDQDRLSYKQRWIFWSWEAPINHPEYSRSRLTFNWTMTYRQDSDIIHDYGRYIARNLSYTIRDYQAVDFYLSNETNQSTFDVGKEFSARENKILWIVSNCKTRTNRHQIATELNKYFPIDQYGGCSLLNKKAKILSTKEFEQTLFKYKFYLAFENSNCQDYITEKAFYNALAHGSIPIVLGANENNYKNILLPNSFIYIQRYKNMSDLANQLRNISQNLYVFKFYHQWRIHYRLIVWPSNYFIDDLFCNLCIKLYEDEKPKSYNNFSRWLNQCK</sequence>
<keyword evidence="3 11" id="KW-0328">Glycosyltransferase</keyword>
<dbReference type="Gene3D" id="3.40.50.11660">
    <property type="entry name" value="Glycosyl transferase family 10, C-terminal domain"/>
    <property type="match status" value="1"/>
</dbReference>
<comment type="pathway">
    <text evidence="1">Protein modification; protein glycosylation.</text>
</comment>
<evidence type="ECO:0000313" key="20">
    <source>
        <dbReference type="Proteomes" id="UP000663855"/>
    </source>
</evidence>
<evidence type="ECO:0000259" key="13">
    <source>
        <dbReference type="Pfam" id="PF17039"/>
    </source>
</evidence>
<dbReference type="InterPro" id="IPR055270">
    <property type="entry name" value="Glyco_tran_10_C"/>
</dbReference>
<dbReference type="Proteomes" id="UP000663834">
    <property type="component" value="Unassembled WGS sequence"/>
</dbReference>
<dbReference type="OrthoDB" id="427096at2759"/>
<evidence type="ECO:0000256" key="6">
    <source>
        <dbReference type="ARBA" id="ARBA00022968"/>
    </source>
</evidence>
<evidence type="ECO:0000256" key="11">
    <source>
        <dbReference type="RuleBase" id="RU003832"/>
    </source>
</evidence>
<dbReference type="InterPro" id="IPR031481">
    <property type="entry name" value="Glyco_tran_10_N"/>
</dbReference>
<dbReference type="InterPro" id="IPR001503">
    <property type="entry name" value="Glyco_trans_10"/>
</dbReference>
<evidence type="ECO:0000313" key="14">
    <source>
        <dbReference type="EMBL" id="CAF1128024.1"/>
    </source>
</evidence>
<keyword evidence="7 11" id="KW-1133">Transmembrane helix</keyword>
<evidence type="ECO:0000313" key="19">
    <source>
        <dbReference type="EMBL" id="CAF3990767.1"/>
    </source>
</evidence>
<comment type="caution">
    <text evidence="14">The sequence shown here is derived from an EMBL/GenBank/DDBJ whole genome shotgun (WGS) entry which is preliminary data.</text>
</comment>
<evidence type="ECO:0000313" key="17">
    <source>
        <dbReference type="EMBL" id="CAF3852466.1"/>
    </source>
</evidence>
<organism evidence="14 20">
    <name type="scientific">Rotaria magnacalcarata</name>
    <dbReference type="NCBI Taxonomy" id="392030"/>
    <lineage>
        <taxon>Eukaryota</taxon>
        <taxon>Metazoa</taxon>
        <taxon>Spiralia</taxon>
        <taxon>Gnathifera</taxon>
        <taxon>Rotifera</taxon>
        <taxon>Eurotatoria</taxon>
        <taxon>Bdelloidea</taxon>
        <taxon>Philodinida</taxon>
        <taxon>Philodinidae</taxon>
        <taxon>Rotaria</taxon>
    </lineage>
</organism>
<evidence type="ECO:0000256" key="2">
    <source>
        <dbReference type="ARBA" id="ARBA00008919"/>
    </source>
</evidence>
<dbReference type="PANTHER" id="PTHR11929:SF145">
    <property type="entry name" value="ALPHA-(1,3)-FUCOSYLTRANSFERASE FUT-1"/>
    <property type="match status" value="1"/>
</dbReference>
<dbReference type="EMBL" id="CAJOBJ010003386">
    <property type="protein sequence ID" value="CAF3963619.1"/>
    <property type="molecule type" value="Genomic_DNA"/>
</dbReference>
<dbReference type="EMBL" id="CAJOBH010004463">
    <property type="protein sequence ID" value="CAF3990767.1"/>
    <property type="molecule type" value="Genomic_DNA"/>
</dbReference>
<evidence type="ECO:0000256" key="1">
    <source>
        <dbReference type="ARBA" id="ARBA00004922"/>
    </source>
</evidence>
<reference evidence="14" key="1">
    <citation type="submission" date="2021-02" db="EMBL/GenBank/DDBJ databases">
        <authorList>
            <person name="Nowell W R."/>
        </authorList>
    </citation>
    <scope>NUCLEOTIDE SEQUENCE</scope>
</reference>
<dbReference type="EMBL" id="CAJOBI010000915">
    <property type="protein sequence ID" value="CAF3852466.1"/>
    <property type="molecule type" value="Genomic_DNA"/>
</dbReference>
<protein>
    <recommendedName>
        <fullName evidence="11">Fucosyltransferase</fullName>
        <ecNumber evidence="11">2.4.1.-</ecNumber>
    </recommendedName>
</protein>
<dbReference type="FunFam" id="3.40.50.11660:FF:000002">
    <property type="entry name" value="Alpha-(1,3)-fucosyltransferase"/>
    <property type="match status" value="1"/>
</dbReference>
<evidence type="ECO:0000256" key="8">
    <source>
        <dbReference type="ARBA" id="ARBA00023136"/>
    </source>
</evidence>
<keyword evidence="9" id="KW-0325">Glycoprotein</keyword>
<evidence type="ECO:0000313" key="15">
    <source>
        <dbReference type="EMBL" id="CAF1652238.1"/>
    </source>
</evidence>
<keyword evidence="11" id="KW-0333">Golgi apparatus</keyword>